<evidence type="ECO:0000259" key="8">
    <source>
        <dbReference type="Pfam" id="PF01478"/>
    </source>
</evidence>
<dbReference type="Pfam" id="PF06750">
    <property type="entry name" value="A24_N_bact"/>
    <property type="match status" value="1"/>
</dbReference>
<keyword evidence="3" id="KW-1003">Cell membrane</keyword>
<dbReference type="GO" id="GO:0006508">
    <property type="term" value="P:proteolysis"/>
    <property type="evidence" value="ECO:0007669"/>
    <property type="project" value="UniProtKB-KW"/>
</dbReference>
<protein>
    <submittedName>
        <fullName evidence="10">Membrane protease and transmethylase</fullName>
    </submittedName>
</protein>
<comment type="similarity">
    <text evidence="2">Belongs to the peptidase A24 family.</text>
</comment>
<dbReference type="InterPro" id="IPR000045">
    <property type="entry name" value="Prepilin_IV_endopep_pep"/>
</dbReference>
<feature type="transmembrane region" description="Helical" evidence="7">
    <location>
        <begin position="70"/>
        <end position="90"/>
    </location>
</feature>
<dbReference type="EMBL" id="CP002207">
    <property type="protein sequence ID" value="ADP33291.1"/>
    <property type="molecule type" value="Genomic_DNA"/>
</dbReference>
<evidence type="ECO:0000259" key="9">
    <source>
        <dbReference type="Pfam" id="PF06750"/>
    </source>
</evidence>
<keyword evidence="10" id="KW-0378">Hydrolase</keyword>
<feature type="domain" description="Prepilin peptidase A24 N-terminal" evidence="9">
    <location>
        <begin position="7"/>
        <end position="90"/>
    </location>
</feature>
<keyword evidence="5 7" id="KW-1133">Transmembrane helix</keyword>
<dbReference type="Gene3D" id="1.20.120.1220">
    <property type="match status" value="1"/>
</dbReference>
<dbReference type="Proteomes" id="UP000006867">
    <property type="component" value="Chromosome"/>
</dbReference>
<proteinExistence type="inferred from homology"/>
<accession>A0ABM5LZG1</accession>
<keyword evidence="6 7" id="KW-0472">Membrane</keyword>
<evidence type="ECO:0000256" key="6">
    <source>
        <dbReference type="ARBA" id="ARBA00023136"/>
    </source>
</evidence>
<feature type="transmembrane region" description="Helical" evidence="7">
    <location>
        <begin position="123"/>
        <end position="144"/>
    </location>
</feature>
<dbReference type="PANTHER" id="PTHR30487">
    <property type="entry name" value="TYPE 4 PREPILIN-LIKE PROTEINS LEADER PEPTIDE-PROCESSING ENZYME"/>
    <property type="match status" value="1"/>
</dbReference>
<organism evidence="10 11">
    <name type="scientific">Bacillus atrophaeus (strain 1942)</name>
    <dbReference type="NCBI Taxonomy" id="720555"/>
    <lineage>
        <taxon>Bacteria</taxon>
        <taxon>Bacillati</taxon>
        <taxon>Bacillota</taxon>
        <taxon>Bacilli</taxon>
        <taxon>Bacillales</taxon>
        <taxon>Bacillaceae</taxon>
        <taxon>Bacillus</taxon>
    </lineage>
</organism>
<evidence type="ECO:0000256" key="5">
    <source>
        <dbReference type="ARBA" id="ARBA00022989"/>
    </source>
</evidence>
<keyword evidence="4 7" id="KW-0812">Transmembrane</keyword>
<evidence type="ECO:0000256" key="4">
    <source>
        <dbReference type="ARBA" id="ARBA00022692"/>
    </source>
</evidence>
<dbReference type="InterPro" id="IPR010627">
    <property type="entry name" value="Prepilin_pept_A24_N"/>
</dbReference>
<dbReference type="GO" id="GO:0008233">
    <property type="term" value="F:peptidase activity"/>
    <property type="evidence" value="ECO:0007669"/>
    <property type="project" value="UniProtKB-KW"/>
</dbReference>
<keyword evidence="11" id="KW-1185">Reference proteome</keyword>
<name>A0ABM5LZG1_BACA1</name>
<feature type="transmembrane region" description="Helical" evidence="7">
    <location>
        <begin position="6"/>
        <end position="25"/>
    </location>
</feature>
<keyword evidence="10" id="KW-0645">Protease</keyword>
<evidence type="ECO:0000256" key="2">
    <source>
        <dbReference type="ARBA" id="ARBA00005801"/>
    </source>
</evidence>
<evidence type="ECO:0000313" key="11">
    <source>
        <dbReference type="Proteomes" id="UP000006867"/>
    </source>
</evidence>
<reference evidence="10 11" key="1">
    <citation type="journal article" date="2011" name="Front. Microbiol.">
        <title>Genomic signatures of strain selection and enhancement in Bacillus atrophaeus var. globigii, a historical biowarfare simulant.</title>
        <authorList>
            <person name="Gibbons H.S."/>
            <person name="Broomall S.M."/>
            <person name="McNew L.A."/>
            <person name="Daligault H."/>
            <person name="Chapman C."/>
            <person name="Bruce D."/>
            <person name="Karavis M."/>
            <person name="Krepps M."/>
            <person name="McGregor P.A."/>
            <person name="Hong C."/>
            <person name="Park K.H."/>
            <person name="Akmal A."/>
            <person name="Feldman A."/>
            <person name="Lin J.S."/>
            <person name="Chang W.E."/>
            <person name="Higgs B.W."/>
            <person name="Demirev P."/>
            <person name="Lindquist J."/>
            <person name="Liem A."/>
            <person name="Fochler E."/>
            <person name="Read T.D."/>
            <person name="Tapia R."/>
            <person name="Johnson S."/>
            <person name="Bishop-Lilly K.A."/>
            <person name="Detter C."/>
            <person name="Han C."/>
            <person name="Sozhamannan S."/>
            <person name="Rosenzweig C.N."/>
            <person name="Skowronski E.W."/>
        </authorList>
    </citation>
    <scope>NUCLEOTIDE SEQUENCE [LARGE SCALE GENOMIC DNA]</scope>
    <source>
        <strain evidence="10 11">1942</strain>
    </source>
</reference>
<evidence type="ECO:0000256" key="1">
    <source>
        <dbReference type="ARBA" id="ARBA00004651"/>
    </source>
</evidence>
<dbReference type="Pfam" id="PF01478">
    <property type="entry name" value="Peptidase_A24"/>
    <property type="match status" value="1"/>
</dbReference>
<evidence type="ECO:0000256" key="7">
    <source>
        <dbReference type="SAM" id="Phobius"/>
    </source>
</evidence>
<evidence type="ECO:0000313" key="10">
    <source>
        <dbReference type="EMBL" id="ADP33291.1"/>
    </source>
</evidence>
<feature type="transmembrane region" description="Helical" evidence="7">
    <location>
        <begin position="220"/>
        <end position="243"/>
    </location>
</feature>
<sequence length="248" mass="26768">MVLVMFILGLIFGSFFYAAGCRIPLQISIIKPRSSCSFCRNPLSYTELIPVFSFFLQKGRCKSCSQKLSLMYPAAELWTAGLFTAAYLRFGLSGELFVALLLISLLSIIVASDIHYMLIPDSVLMFFLPFLIAGRMIAPLPAWYDSLSGAAAGFFMLVLIAVLSKGGIGGGDIKLFAVLGIALGVKMLIAAFVLAVFIGMLYGACGTLSGKLDRKQPIPFAPAIAAGSLVSYLYGEEILALYVKMAMY</sequence>
<feature type="transmembrane region" description="Helical" evidence="7">
    <location>
        <begin position="150"/>
        <end position="168"/>
    </location>
</feature>
<dbReference type="InterPro" id="IPR050882">
    <property type="entry name" value="Prepilin_peptidase/N-MTase"/>
</dbReference>
<evidence type="ECO:0000256" key="3">
    <source>
        <dbReference type="ARBA" id="ARBA00022475"/>
    </source>
</evidence>
<feature type="domain" description="Prepilin type IV endopeptidase peptidase" evidence="8">
    <location>
        <begin position="100"/>
        <end position="203"/>
    </location>
</feature>
<dbReference type="PANTHER" id="PTHR30487:SF0">
    <property type="entry name" value="PREPILIN LEADER PEPTIDASE_N-METHYLTRANSFERASE-RELATED"/>
    <property type="match status" value="1"/>
</dbReference>
<dbReference type="RefSeq" id="WP_003325235.1">
    <property type="nucleotide sequence ID" value="NC_014639.1"/>
</dbReference>
<comment type="subcellular location">
    <subcellularLocation>
        <location evidence="1">Cell membrane</location>
        <topology evidence="1">Multi-pass membrane protein</topology>
    </subcellularLocation>
</comment>
<feature type="transmembrane region" description="Helical" evidence="7">
    <location>
        <begin position="96"/>
        <end position="116"/>
    </location>
</feature>
<gene>
    <name evidence="10" type="ordered locus">BATR1942_11800</name>
</gene>
<feature type="transmembrane region" description="Helical" evidence="7">
    <location>
        <begin position="175"/>
        <end position="200"/>
    </location>
</feature>